<dbReference type="RefSeq" id="WP_002997946.1">
    <property type="nucleotide sequence ID" value="NZ_GL379771.1"/>
</dbReference>
<sequence length="157" mass="16996">MKKNLLSFLILMFLGSATVQAQGFLDKLDRALDKVTKASNSAEKAASAAGKVKNSGNSLLQKSNTETNGDLNKTTINIVGTDMATLRKLNAAIETCDIVTDAKLKYSSKKSSIEVFHNGSTDELLEAILKKETGIFTDKNIEDLKDGTIQVNLMPQK</sequence>
<comment type="caution">
    <text evidence="2">The sequence shown here is derived from an EMBL/GenBank/DDBJ whole genome shotgun (WGS) entry which is preliminary data.</text>
</comment>
<dbReference type="AlphaFoldDB" id="D7VI38"/>
<gene>
    <name evidence="2" type="ORF">HMPREF0766_10657</name>
</gene>
<feature type="signal peptide" evidence="1">
    <location>
        <begin position="1"/>
        <end position="21"/>
    </location>
</feature>
<dbReference type="OrthoDB" id="761965at2"/>
<dbReference type="STRING" id="525373.HMPREF0766_10657"/>
<dbReference type="EMBL" id="ACHA02000002">
    <property type="protein sequence ID" value="EFK59740.1"/>
    <property type="molecule type" value="Genomic_DNA"/>
</dbReference>
<evidence type="ECO:0000256" key="1">
    <source>
        <dbReference type="SAM" id="SignalP"/>
    </source>
</evidence>
<dbReference type="Proteomes" id="UP000006258">
    <property type="component" value="Unassembled WGS sequence"/>
</dbReference>
<accession>D7VI38</accession>
<reference evidence="2" key="1">
    <citation type="submission" date="2010-07" db="EMBL/GenBank/DDBJ databases">
        <authorList>
            <person name="Muzny D."/>
            <person name="Qin X."/>
            <person name="Buhay C."/>
            <person name="Dugan-Rocha S."/>
            <person name="Ding Y."/>
            <person name="Chen G."/>
            <person name="Hawes A."/>
            <person name="Holder M."/>
            <person name="Jhangiani S."/>
            <person name="Johnson A."/>
            <person name="Khan Z."/>
            <person name="Li Z."/>
            <person name="Liu W."/>
            <person name="Liu X."/>
            <person name="Perez L."/>
            <person name="Shen H."/>
            <person name="Wang Q."/>
            <person name="Watt J."/>
            <person name="Xi L."/>
            <person name="Xin Y."/>
            <person name="Zhou J."/>
            <person name="Deng J."/>
            <person name="Jiang H."/>
            <person name="Liu Y."/>
            <person name="Qu J."/>
            <person name="Song X.-Z."/>
            <person name="Zhang L."/>
            <person name="Villasana D."/>
            <person name="Johnson A."/>
            <person name="Liu J."/>
            <person name="Liyanage D."/>
            <person name="Lorensuhewa L."/>
            <person name="Robinson T."/>
            <person name="Song A."/>
            <person name="Song B.-B."/>
            <person name="Dinh H."/>
            <person name="Thornton R."/>
            <person name="Coyle M."/>
            <person name="Francisco L."/>
            <person name="Jackson L."/>
            <person name="Javaid M."/>
            <person name="Korchina V."/>
            <person name="Kovar C."/>
            <person name="Mata R."/>
            <person name="Mathew T."/>
            <person name="Ngo R."/>
            <person name="Nguyen L."/>
            <person name="Nguyen N."/>
            <person name="Okwuonu G."/>
            <person name="Ongeri F."/>
            <person name="Pham C."/>
            <person name="Simmons D."/>
            <person name="Wilczek-Boney K."/>
            <person name="Hale W."/>
            <person name="Jakkamsetti A."/>
            <person name="Pham P."/>
            <person name="Ruth R."/>
            <person name="San Lucas F."/>
            <person name="Warren J."/>
            <person name="Zhang J."/>
            <person name="Zhao Z."/>
            <person name="Zhou C."/>
            <person name="Zhu D."/>
            <person name="Lee S."/>
            <person name="Bess C."/>
            <person name="Blankenburg K."/>
            <person name="Forbes L."/>
            <person name="Fu Q."/>
            <person name="Gubbala S."/>
            <person name="Hirani K."/>
            <person name="Jayaseelan J.C."/>
            <person name="Lara F."/>
            <person name="Munidasa M."/>
            <person name="Palculict T."/>
            <person name="Patil S."/>
            <person name="Pu L.-L."/>
            <person name="Saada N."/>
            <person name="Tang L."/>
            <person name="Weissenberger G."/>
            <person name="Zhu Y."/>
            <person name="Hemphill L."/>
            <person name="Shang Y."/>
            <person name="Youmans B."/>
            <person name="Ayvaz T."/>
            <person name="Ross M."/>
            <person name="Santibanez J."/>
            <person name="Aqrawi P."/>
            <person name="Gross S."/>
            <person name="Joshi V."/>
            <person name="Fowler G."/>
            <person name="Nazareth L."/>
            <person name="Reid J."/>
            <person name="Worley K."/>
            <person name="Petrosino J."/>
            <person name="Highlander S."/>
            <person name="Gibbs R."/>
        </authorList>
    </citation>
    <scope>NUCLEOTIDE SEQUENCE [LARGE SCALE GENOMIC DNA]</scope>
    <source>
        <strain evidence="2">ATCC 33861</strain>
    </source>
</reference>
<organism evidence="2 3">
    <name type="scientific">Sphingobacterium spiritivorum ATCC 33861</name>
    <dbReference type="NCBI Taxonomy" id="525373"/>
    <lineage>
        <taxon>Bacteria</taxon>
        <taxon>Pseudomonadati</taxon>
        <taxon>Bacteroidota</taxon>
        <taxon>Sphingobacteriia</taxon>
        <taxon>Sphingobacteriales</taxon>
        <taxon>Sphingobacteriaceae</taxon>
        <taxon>Sphingobacterium</taxon>
    </lineage>
</organism>
<evidence type="ECO:0000313" key="2">
    <source>
        <dbReference type="EMBL" id="EFK59740.1"/>
    </source>
</evidence>
<dbReference type="GeneID" id="95429104"/>
<feature type="chain" id="PRO_5003107158" evidence="1">
    <location>
        <begin position="22"/>
        <end position="157"/>
    </location>
</feature>
<evidence type="ECO:0000313" key="3">
    <source>
        <dbReference type="Proteomes" id="UP000006258"/>
    </source>
</evidence>
<name>D7VI38_SPHSI</name>
<keyword evidence="1" id="KW-0732">Signal</keyword>
<dbReference type="HOGENOM" id="CLU_141662_0_0_10"/>
<keyword evidence="3" id="KW-1185">Reference proteome</keyword>
<protein>
    <submittedName>
        <fullName evidence="2">Uncharacterized protein</fullName>
    </submittedName>
</protein>
<proteinExistence type="predicted"/>